<sequence length="1147" mass="125579">MTTGLNKVIEVLAKARKRGVQVALQGDQLSVRAENGGKIDPAVIEEVKSIRDEIVAFLRNEAFGASTARPEPLVSGTRAAGDRVPLSHAQKRLWIIDKVGGSVQYHLPLALRLTGDVDAALVGFIFGQIVARHEALRTVVREADGTAFQQVRPAGDWALEYHEAAGSGNLPDEYLQEYLRRPFDLSKDYLLRAGLHKVGPQECILLVVVHHIASDGLSMQIMVKEFVELYWSRKENRPAHLPPLAVQYADYALWQQRHLDERLVNGQLAYWEEQLRGAAPLELPLDYPRPAVQPTKGNVLHAAPDAALAGQLRLLAQQEGVTPYVALLAAFNVLLYRYTGQEDVCIGTPATNRTQRATENLIGFFVNTLVLRNHVDGGVTFRELLQRVKQTTLRAFAHQDVPFEQIVERLVTKRDLSRSPLFQVMFAVQQAPSLESIDLGEVHLSLLEAETQTAKFDLSFEITATEAGLGLRVEYCSDLFSDDTMRRMMAHYRNLLREVVADPGKPAAALAMLNPAEQRQLLALGHTASPYPADQTIPGLFAAAAARTPDAVALIFGDQRVSYRQLDERSNQLAHFLLQHGAVPGGRVPLMMEKCPEMIIAMLAVLKAGCAYVPVDLTYPAHRVAYLLENTAARLVVVQHLPEETVAQLEGIRVVDAAAEAARVDACPKTPVDVAPGPASAAYVIYTSGSTGQPKGVVVEHRSVLNLLCYQAGVYQIGPHDKILLFFSYSFDPSVEQIWLALFNGAASVILRDEQRLEPRALEALLHREGITHLHVTPGYLEQLTPGPYNGLKRVVVGGDACKRNLAEKWKDYAAFYNEYGPTETTITSLAYRYDGSPADGTGNLPIGRPVGNTRVYVLDKSRNLLPRGATGEIYIAGDGLAREYLSNDRLTKASFVADPFHEGARMYKTGDLGKWLPDGTMAFLGRGDNQVKVRGYRVEPGEVETRLLAHPDVEAAVVVAKGDGQGGHELAAYLTGKTPLRAADVRAYLGEHLPSFMLPAYYVQLDAMPLTANGKIDLRALPAPQEASLPAGDQYVAPRNALEAQLVQVWQEVLGNPNVGVYDNFFDVGGNSVKLIRMVSLVNERLGIPIAAVTAFKLPNIHALAGHLGAEPAEPVAETAEDLRESVGIMEHTIGLLMLNRSADEE</sequence>
<dbReference type="InterPro" id="IPR001242">
    <property type="entry name" value="Condensation_dom"/>
</dbReference>
<dbReference type="InterPro" id="IPR010071">
    <property type="entry name" value="AA_adenyl_dom"/>
</dbReference>
<accession>A0A6J4JAC5</accession>
<dbReference type="EMBL" id="CADCTQ010000279">
    <property type="protein sequence ID" value="CAA9274970.1"/>
    <property type="molecule type" value="Genomic_DNA"/>
</dbReference>
<dbReference type="InterPro" id="IPR044894">
    <property type="entry name" value="TubC_N_sf"/>
</dbReference>
<dbReference type="PROSITE" id="PS50075">
    <property type="entry name" value="CARRIER"/>
    <property type="match status" value="1"/>
</dbReference>
<dbReference type="Gene3D" id="1.10.10.1830">
    <property type="entry name" value="Non-ribosomal peptide synthase, adenylation domain"/>
    <property type="match status" value="1"/>
</dbReference>
<dbReference type="Pfam" id="PF00550">
    <property type="entry name" value="PP-binding"/>
    <property type="match status" value="1"/>
</dbReference>
<dbReference type="GO" id="GO:0044550">
    <property type="term" value="P:secondary metabolite biosynthetic process"/>
    <property type="evidence" value="ECO:0007669"/>
    <property type="project" value="UniProtKB-ARBA"/>
</dbReference>
<dbReference type="PANTHER" id="PTHR45527">
    <property type="entry name" value="NONRIBOSOMAL PEPTIDE SYNTHETASE"/>
    <property type="match status" value="1"/>
</dbReference>
<dbReference type="Pfam" id="PF00668">
    <property type="entry name" value="Condensation"/>
    <property type="match status" value="1"/>
</dbReference>
<dbReference type="CDD" id="cd05930">
    <property type="entry name" value="A_NRPS"/>
    <property type="match status" value="1"/>
</dbReference>
<dbReference type="AlphaFoldDB" id="A0A6J4JAC5"/>
<reference evidence="5" key="1">
    <citation type="submission" date="2020-02" db="EMBL/GenBank/DDBJ databases">
        <authorList>
            <person name="Meier V. D."/>
        </authorList>
    </citation>
    <scope>NUCLEOTIDE SEQUENCE</scope>
    <source>
        <strain evidence="5">AVDCRST_MAG56</strain>
    </source>
</reference>
<dbReference type="Pfam" id="PF00501">
    <property type="entry name" value="AMP-binding"/>
    <property type="match status" value="1"/>
</dbReference>
<keyword evidence="3" id="KW-0597">Phosphoprotein</keyword>
<dbReference type="SUPFAM" id="SSF56801">
    <property type="entry name" value="Acetyl-CoA synthetase-like"/>
    <property type="match status" value="1"/>
</dbReference>
<organism evidence="5">
    <name type="scientific">uncultured Cytophagales bacterium</name>
    <dbReference type="NCBI Taxonomy" id="158755"/>
    <lineage>
        <taxon>Bacteria</taxon>
        <taxon>Pseudomonadati</taxon>
        <taxon>Bacteroidota</taxon>
        <taxon>Sphingobacteriia</taxon>
        <taxon>Sphingobacteriales</taxon>
        <taxon>environmental samples</taxon>
    </lineage>
</organism>
<dbReference type="GO" id="GO:0031177">
    <property type="term" value="F:phosphopantetheine binding"/>
    <property type="evidence" value="ECO:0007669"/>
    <property type="project" value="TreeGrafter"/>
</dbReference>
<dbReference type="InterPro" id="IPR006162">
    <property type="entry name" value="Ppantetheine_attach_site"/>
</dbReference>
<evidence type="ECO:0000256" key="3">
    <source>
        <dbReference type="ARBA" id="ARBA00022553"/>
    </source>
</evidence>
<keyword evidence="2" id="KW-0596">Phosphopantetheine</keyword>
<dbReference type="GO" id="GO:0003824">
    <property type="term" value="F:catalytic activity"/>
    <property type="evidence" value="ECO:0007669"/>
    <property type="project" value="InterPro"/>
</dbReference>
<feature type="domain" description="Carrier" evidence="4">
    <location>
        <begin position="1038"/>
        <end position="1113"/>
    </location>
</feature>
<name>A0A6J4JAC5_9SPHI</name>
<dbReference type="InterPro" id="IPR000873">
    <property type="entry name" value="AMP-dep_synth/lig_dom"/>
</dbReference>
<protein>
    <submittedName>
        <fullName evidence="5">Polyketide synthase modules and related proteins</fullName>
    </submittedName>
</protein>
<dbReference type="Pfam" id="PF13193">
    <property type="entry name" value="AMP-binding_C"/>
    <property type="match status" value="1"/>
</dbReference>
<dbReference type="Gene3D" id="3.30.559.10">
    <property type="entry name" value="Chloramphenicol acetyltransferase-like domain"/>
    <property type="match status" value="1"/>
</dbReference>
<evidence type="ECO:0000313" key="5">
    <source>
        <dbReference type="EMBL" id="CAA9274970.1"/>
    </source>
</evidence>
<proteinExistence type="predicted"/>
<dbReference type="SUPFAM" id="SSF52777">
    <property type="entry name" value="CoA-dependent acyltransferases"/>
    <property type="match status" value="2"/>
</dbReference>
<dbReference type="Pfam" id="PF18563">
    <property type="entry name" value="TubC_N"/>
    <property type="match status" value="1"/>
</dbReference>
<dbReference type="PANTHER" id="PTHR45527:SF1">
    <property type="entry name" value="FATTY ACID SYNTHASE"/>
    <property type="match status" value="1"/>
</dbReference>
<dbReference type="GO" id="GO:0005829">
    <property type="term" value="C:cytosol"/>
    <property type="evidence" value="ECO:0007669"/>
    <property type="project" value="TreeGrafter"/>
</dbReference>
<dbReference type="NCBIfam" id="TIGR01733">
    <property type="entry name" value="AA-adenyl-dom"/>
    <property type="match status" value="1"/>
</dbReference>
<dbReference type="GO" id="GO:0043041">
    <property type="term" value="P:amino acid activation for nonribosomal peptide biosynthetic process"/>
    <property type="evidence" value="ECO:0007669"/>
    <property type="project" value="TreeGrafter"/>
</dbReference>
<dbReference type="FunFam" id="3.40.50.980:FF:000001">
    <property type="entry name" value="Non-ribosomal peptide synthetase"/>
    <property type="match status" value="1"/>
</dbReference>
<dbReference type="Gene3D" id="3.40.50.980">
    <property type="match status" value="2"/>
</dbReference>
<evidence type="ECO:0000256" key="2">
    <source>
        <dbReference type="ARBA" id="ARBA00022450"/>
    </source>
</evidence>
<dbReference type="FunFam" id="3.30.300.30:FF:000010">
    <property type="entry name" value="Enterobactin synthetase component F"/>
    <property type="match status" value="1"/>
</dbReference>
<dbReference type="InterPro" id="IPR045851">
    <property type="entry name" value="AMP-bd_C_sf"/>
</dbReference>
<dbReference type="PROSITE" id="PS00455">
    <property type="entry name" value="AMP_BINDING"/>
    <property type="match status" value="1"/>
</dbReference>
<dbReference type="InterPro" id="IPR025110">
    <property type="entry name" value="AMP-bd_C"/>
</dbReference>
<dbReference type="Gene3D" id="3.30.559.30">
    <property type="entry name" value="Nonribosomal peptide synthetase, condensation domain"/>
    <property type="match status" value="1"/>
</dbReference>
<evidence type="ECO:0000259" key="4">
    <source>
        <dbReference type="PROSITE" id="PS50075"/>
    </source>
</evidence>
<gene>
    <name evidence="5" type="ORF">AVDCRST_MAG56-3305</name>
</gene>
<dbReference type="Gene3D" id="3.30.300.30">
    <property type="match status" value="1"/>
</dbReference>
<dbReference type="InterPro" id="IPR023213">
    <property type="entry name" value="CAT-like_dom_sf"/>
</dbReference>
<dbReference type="SUPFAM" id="SSF47336">
    <property type="entry name" value="ACP-like"/>
    <property type="match status" value="1"/>
</dbReference>
<dbReference type="PROSITE" id="PS00012">
    <property type="entry name" value="PHOSPHOPANTETHEINE"/>
    <property type="match status" value="1"/>
</dbReference>
<dbReference type="Gene3D" id="1.10.1200.10">
    <property type="entry name" value="ACP-like"/>
    <property type="match status" value="1"/>
</dbReference>
<dbReference type="FunFam" id="3.40.50.12780:FF:000012">
    <property type="entry name" value="Non-ribosomal peptide synthetase"/>
    <property type="match status" value="1"/>
</dbReference>
<dbReference type="InterPro" id="IPR036736">
    <property type="entry name" value="ACP-like_sf"/>
</dbReference>
<dbReference type="InterPro" id="IPR009081">
    <property type="entry name" value="PP-bd_ACP"/>
</dbReference>
<evidence type="ECO:0000256" key="1">
    <source>
        <dbReference type="ARBA" id="ARBA00001957"/>
    </source>
</evidence>
<dbReference type="InterPro" id="IPR041464">
    <property type="entry name" value="TubC_N"/>
</dbReference>
<dbReference type="InterPro" id="IPR020845">
    <property type="entry name" value="AMP-binding_CS"/>
</dbReference>
<dbReference type="CDD" id="cd19531">
    <property type="entry name" value="LCL_NRPS-like"/>
    <property type="match status" value="1"/>
</dbReference>
<comment type="cofactor">
    <cofactor evidence="1">
        <name>pantetheine 4'-phosphate</name>
        <dbReference type="ChEBI" id="CHEBI:47942"/>
    </cofactor>
</comment>
<dbReference type="Gene3D" id="2.30.38.10">
    <property type="entry name" value="Luciferase, Domain 3"/>
    <property type="match status" value="1"/>
</dbReference>